<dbReference type="PROSITE" id="PS00134">
    <property type="entry name" value="TRYPSIN_HIS"/>
    <property type="match status" value="1"/>
</dbReference>
<dbReference type="PRINTS" id="PR00722">
    <property type="entry name" value="CHYMOTRYPSIN"/>
</dbReference>
<keyword evidence="7" id="KW-1133">Transmembrane helix</keyword>
<dbReference type="InterPro" id="IPR033116">
    <property type="entry name" value="TRYPSIN_SER"/>
</dbReference>
<feature type="chain" id="PRO_5035599621" description="Peptidase S1 domain-containing protein" evidence="8">
    <location>
        <begin position="25"/>
        <end position="337"/>
    </location>
</feature>
<comment type="caution">
    <text evidence="10">The sequence shown here is derived from an EMBL/GenBank/DDBJ whole genome shotgun (WGS) entry which is preliminary data.</text>
</comment>
<organism evidence="10 12">
    <name type="scientific">Rotaria sordida</name>
    <dbReference type="NCBI Taxonomy" id="392033"/>
    <lineage>
        <taxon>Eukaryota</taxon>
        <taxon>Metazoa</taxon>
        <taxon>Spiralia</taxon>
        <taxon>Gnathifera</taxon>
        <taxon>Rotifera</taxon>
        <taxon>Eurotatoria</taxon>
        <taxon>Bdelloidea</taxon>
        <taxon>Philodinida</taxon>
        <taxon>Philodinidae</taxon>
        <taxon>Rotaria</taxon>
    </lineage>
</organism>
<dbReference type="InterPro" id="IPR018114">
    <property type="entry name" value="TRYPSIN_HIS"/>
</dbReference>
<evidence type="ECO:0000256" key="2">
    <source>
        <dbReference type="ARBA" id="ARBA00022729"/>
    </source>
</evidence>
<dbReference type="InterPro" id="IPR009003">
    <property type="entry name" value="Peptidase_S1_PA"/>
</dbReference>
<dbReference type="PANTHER" id="PTHR24252:SF7">
    <property type="entry name" value="HYALIN"/>
    <property type="match status" value="1"/>
</dbReference>
<evidence type="ECO:0000313" key="12">
    <source>
        <dbReference type="Proteomes" id="UP000663864"/>
    </source>
</evidence>
<feature type="signal peptide" evidence="8">
    <location>
        <begin position="1"/>
        <end position="24"/>
    </location>
</feature>
<feature type="domain" description="Peptidase S1" evidence="9">
    <location>
        <begin position="43"/>
        <end position="284"/>
    </location>
</feature>
<dbReference type="InterPro" id="IPR001314">
    <property type="entry name" value="Peptidase_S1A"/>
</dbReference>
<dbReference type="FunFam" id="2.40.10.10:FF:000120">
    <property type="entry name" value="Putative serine protease"/>
    <property type="match status" value="1"/>
</dbReference>
<protein>
    <recommendedName>
        <fullName evidence="9">Peptidase S1 domain-containing protein</fullName>
    </recommendedName>
</protein>
<keyword evidence="3 6" id="KW-0378">Hydrolase</keyword>
<dbReference type="Pfam" id="PF00089">
    <property type="entry name" value="Trypsin"/>
    <property type="match status" value="1"/>
</dbReference>
<dbReference type="Proteomes" id="UP000663836">
    <property type="component" value="Unassembled WGS sequence"/>
</dbReference>
<dbReference type="EMBL" id="CAJNOT010000297">
    <property type="protein sequence ID" value="CAF0930942.1"/>
    <property type="molecule type" value="Genomic_DNA"/>
</dbReference>
<evidence type="ECO:0000256" key="8">
    <source>
        <dbReference type="SAM" id="SignalP"/>
    </source>
</evidence>
<evidence type="ECO:0000256" key="4">
    <source>
        <dbReference type="ARBA" id="ARBA00022825"/>
    </source>
</evidence>
<dbReference type="GO" id="GO:0004252">
    <property type="term" value="F:serine-type endopeptidase activity"/>
    <property type="evidence" value="ECO:0007669"/>
    <property type="project" value="InterPro"/>
</dbReference>
<keyword evidence="2 8" id="KW-0732">Signal</keyword>
<feature type="transmembrane region" description="Helical" evidence="7">
    <location>
        <begin position="318"/>
        <end position="336"/>
    </location>
</feature>
<dbReference type="SMART" id="SM00020">
    <property type="entry name" value="Tryp_SPc"/>
    <property type="match status" value="1"/>
</dbReference>
<dbReference type="PROSITE" id="PS50240">
    <property type="entry name" value="TRYPSIN_DOM"/>
    <property type="match status" value="1"/>
</dbReference>
<dbReference type="EMBL" id="CAJOBD010000268">
    <property type="protein sequence ID" value="CAF3630353.1"/>
    <property type="molecule type" value="Genomic_DNA"/>
</dbReference>
<evidence type="ECO:0000256" key="7">
    <source>
        <dbReference type="SAM" id="Phobius"/>
    </source>
</evidence>
<evidence type="ECO:0000259" key="9">
    <source>
        <dbReference type="PROSITE" id="PS50240"/>
    </source>
</evidence>
<dbReference type="CDD" id="cd00190">
    <property type="entry name" value="Tryp_SPc"/>
    <property type="match status" value="1"/>
</dbReference>
<keyword evidence="7" id="KW-0812">Transmembrane</keyword>
<evidence type="ECO:0000256" key="3">
    <source>
        <dbReference type="ARBA" id="ARBA00022801"/>
    </source>
</evidence>
<accession>A0A814BLD3</accession>
<dbReference type="GO" id="GO:0006508">
    <property type="term" value="P:proteolysis"/>
    <property type="evidence" value="ECO:0007669"/>
    <property type="project" value="UniProtKB-KW"/>
</dbReference>
<dbReference type="Proteomes" id="UP000663864">
    <property type="component" value="Unassembled WGS sequence"/>
</dbReference>
<proteinExistence type="predicted"/>
<dbReference type="SUPFAM" id="SSF50494">
    <property type="entry name" value="Trypsin-like serine proteases"/>
    <property type="match status" value="1"/>
</dbReference>
<keyword evidence="5" id="KW-1015">Disulfide bond</keyword>
<keyword evidence="7" id="KW-0472">Membrane</keyword>
<evidence type="ECO:0000256" key="5">
    <source>
        <dbReference type="ARBA" id="ARBA00023157"/>
    </source>
</evidence>
<name>A0A814BLD3_9BILA</name>
<evidence type="ECO:0000256" key="1">
    <source>
        <dbReference type="ARBA" id="ARBA00022670"/>
    </source>
</evidence>
<gene>
    <name evidence="11" type="ORF">JBS370_LOCUS5251</name>
    <name evidence="10" type="ORF">ZHD862_LOCUS8933</name>
</gene>
<evidence type="ECO:0000313" key="10">
    <source>
        <dbReference type="EMBL" id="CAF0930942.1"/>
    </source>
</evidence>
<dbReference type="InterPro" id="IPR001254">
    <property type="entry name" value="Trypsin_dom"/>
</dbReference>
<keyword evidence="4 6" id="KW-0720">Serine protease</keyword>
<evidence type="ECO:0000313" key="11">
    <source>
        <dbReference type="EMBL" id="CAF3630353.1"/>
    </source>
</evidence>
<keyword evidence="1 6" id="KW-0645">Protease</keyword>
<sequence length="337" mass="38054">MLPSSYFLITLLTILQLKNQIIDSCNHNAPCGCSNKSRLDSKIVGGQYARIETWSWVVSLHIQNRFRCAGSIISNSWILTAAHCFSIINNLGDNIFRIHPSDITVHAGSNHRSEKNQLRKVTDIIFHPNFDQSNFINDIALLKLSLPLHMTDNILTKICLPNISLKEYPPVDSSLVAVGWGRLWEKGPESSTLQQVILKTIDYQNFTCYPLIYDRFKQFCAGVENSTKDTCQGDSGGPLMMFTSSKQWVIVGLTSFGHGCAQPGFSGVYTRITNYLDWINLFVNNANDSIHPYSLISNSPFDDDDIEWRNNISCHHSMSLYLSLVISILLYLITMYS</sequence>
<dbReference type="Gene3D" id="2.40.10.10">
    <property type="entry name" value="Trypsin-like serine proteases"/>
    <property type="match status" value="1"/>
</dbReference>
<dbReference type="AlphaFoldDB" id="A0A814BLD3"/>
<dbReference type="PANTHER" id="PTHR24252">
    <property type="entry name" value="ACROSIN-RELATED"/>
    <property type="match status" value="1"/>
</dbReference>
<reference evidence="10" key="1">
    <citation type="submission" date="2021-02" db="EMBL/GenBank/DDBJ databases">
        <authorList>
            <person name="Nowell W R."/>
        </authorList>
    </citation>
    <scope>NUCLEOTIDE SEQUENCE</scope>
</reference>
<evidence type="ECO:0000256" key="6">
    <source>
        <dbReference type="RuleBase" id="RU363034"/>
    </source>
</evidence>
<dbReference type="PROSITE" id="PS00135">
    <property type="entry name" value="TRYPSIN_SER"/>
    <property type="match status" value="1"/>
</dbReference>
<dbReference type="InterPro" id="IPR043504">
    <property type="entry name" value="Peptidase_S1_PA_chymotrypsin"/>
</dbReference>